<dbReference type="AlphaFoldDB" id="A0A1G4QA51"/>
<evidence type="ECO:0000313" key="1">
    <source>
        <dbReference type="EMBL" id="SCW41450.1"/>
    </source>
</evidence>
<name>A0A1G4QA51_BORJA</name>
<organism evidence="1 2">
    <name type="scientific">Borreliella japonica</name>
    <name type="common">Borrelia japonica</name>
    <dbReference type="NCBI Taxonomy" id="34095"/>
    <lineage>
        <taxon>Bacteria</taxon>
        <taxon>Pseudomonadati</taxon>
        <taxon>Spirochaetota</taxon>
        <taxon>Spirochaetia</taxon>
        <taxon>Spirochaetales</taxon>
        <taxon>Borreliaceae</taxon>
        <taxon>Borreliella</taxon>
    </lineage>
</organism>
<dbReference type="Proteomes" id="UP000199262">
    <property type="component" value="Unassembled WGS sequence"/>
</dbReference>
<protein>
    <submittedName>
        <fullName evidence="1">Uncharacterized protein</fullName>
    </submittedName>
</protein>
<dbReference type="EMBL" id="FMTE01000009">
    <property type="protein sequence ID" value="SCW41450.1"/>
    <property type="molecule type" value="Genomic_DNA"/>
</dbReference>
<accession>A0A1G4QA51</accession>
<proteinExistence type="predicted"/>
<keyword evidence="2" id="KW-1185">Reference proteome</keyword>
<gene>
    <name evidence="1" type="ORF">SAMN02983004_01011</name>
</gene>
<reference evidence="2" key="1">
    <citation type="submission" date="2016-10" db="EMBL/GenBank/DDBJ databases">
        <authorList>
            <person name="Varghese N."/>
            <person name="Submissions S."/>
        </authorList>
    </citation>
    <scope>NUCLEOTIDE SEQUENCE [LARGE SCALE GENOMIC DNA]</scope>
    <source>
        <strain evidence="2">ATCC 51557</strain>
    </source>
</reference>
<sequence>MIKGMRVIALLMFFLLIPGITLFSNEEVFEEVVISNASNKSGLTLLLMLKTKFGTFTLSHLKEYIDLEFNVKIANNTKLVLNKWYINGVSIIESPINSTPIRGINSFSSDIYTFKQTELELFNQIKKSAKVNGIEVYLEYFDEKTNEEKKYTFKASKKNSIDFFNSYDMLVAR</sequence>
<evidence type="ECO:0000313" key="2">
    <source>
        <dbReference type="Proteomes" id="UP000199262"/>
    </source>
</evidence>